<dbReference type="EMBL" id="FNXT01001081">
    <property type="protein sequence ID" value="SZX71841.1"/>
    <property type="molecule type" value="Genomic_DNA"/>
</dbReference>
<evidence type="ECO:0008006" key="4">
    <source>
        <dbReference type="Google" id="ProtNLM"/>
    </source>
</evidence>
<evidence type="ECO:0000313" key="2">
    <source>
        <dbReference type="EMBL" id="SZX71841.1"/>
    </source>
</evidence>
<dbReference type="STRING" id="3088.A0A383W2Y6"/>
<protein>
    <recommendedName>
        <fullName evidence="4">Transmembrane protein 186</fullName>
    </recommendedName>
</protein>
<dbReference type="PANTHER" id="PTHR13281:SF0">
    <property type="entry name" value="TRANSMEMBRANE PROTEIN 70, MITOCHONDRIAL"/>
    <property type="match status" value="1"/>
</dbReference>
<sequence>MALAAALAAVRQPAASSALHYYCCAAARLQIRSRAFAGFSPPHQQQEQQSSSSSPNSSSSSTNSIQASSSSSSSSSSDADRFHVVYEGFFARPHKRLKYASLLNSFASFAAAPAIISYSSASPIARVAVATSVLMFALITTGGLHWFTKPYVHQLLYNKQADMVRAQYLTLLGGTRWQEFAVSSTAEPTGYHPLASFKAQGRVFYIDRGNFHDKALMQRLMPWADQQEQQQQESEAAADLREGTKQPQQQQQQQQQQ</sequence>
<dbReference type="InterPro" id="IPR009724">
    <property type="entry name" value="TMEM70"/>
</dbReference>
<name>A0A383W2Y6_TETOB</name>
<dbReference type="InterPro" id="IPR045325">
    <property type="entry name" value="TMEM70/TMEM186/TMEM223"/>
</dbReference>
<dbReference type="Pfam" id="PF06979">
    <property type="entry name" value="TMEM70"/>
    <property type="match status" value="1"/>
</dbReference>
<dbReference type="AlphaFoldDB" id="A0A383W2Y6"/>
<feature type="compositionally biased region" description="Low complexity" evidence="1">
    <location>
        <begin position="44"/>
        <end position="77"/>
    </location>
</feature>
<reference evidence="2 3" key="1">
    <citation type="submission" date="2016-10" db="EMBL/GenBank/DDBJ databases">
        <authorList>
            <person name="Cai Z."/>
        </authorList>
    </citation>
    <scope>NUCLEOTIDE SEQUENCE [LARGE SCALE GENOMIC DNA]</scope>
</reference>
<evidence type="ECO:0000256" key="1">
    <source>
        <dbReference type="SAM" id="MobiDB-lite"/>
    </source>
</evidence>
<feature type="region of interest" description="Disordered" evidence="1">
    <location>
        <begin position="224"/>
        <end position="257"/>
    </location>
</feature>
<feature type="compositionally biased region" description="Low complexity" evidence="1">
    <location>
        <begin position="226"/>
        <end position="237"/>
    </location>
</feature>
<accession>A0A383W2Y6</accession>
<dbReference type="GO" id="GO:0031966">
    <property type="term" value="C:mitochondrial membrane"/>
    <property type="evidence" value="ECO:0007669"/>
    <property type="project" value="TreeGrafter"/>
</dbReference>
<dbReference type="Proteomes" id="UP000256970">
    <property type="component" value="Unassembled WGS sequence"/>
</dbReference>
<dbReference type="GO" id="GO:0033615">
    <property type="term" value="P:mitochondrial proton-transporting ATP synthase complex assembly"/>
    <property type="evidence" value="ECO:0007669"/>
    <property type="project" value="TreeGrafter"/>
</dbReference>
<feature type="region of interest" description="Disordered" evidence="1">
    <location>
        <begin position="40"/>
        <end position="78"/>
    </location>
</feature>
<evidence type="ECO:0000313" key="3">
    <source>
        <dbReference type="Proteomes" id="UP000256970"/>
    </source>
</evidence>
<gene>
    <name evidence="2" type="ORF">BQ4739_LOCUS11951</name>
</gene>
<proteinExistence type="predicted"/>
<feature type="compositionally biased region" description="Low complexity" evidence="1">
    <location>
        <begin position="246"/>
        <end position="257"/>
    </location>
</feature>
<organism evidence="2 3">
    <name type="scientific">Tetradesmus obliquus</name>
    <name type="common">Green alga</name>
    <name type="synonym">Acutodesmus obliquus</name>
    <dbReference type="NCBI Taxonomy" id="3088"/>
    <lineage>
        <taxon>Eukaryota</taxon>
        <taxon>Viridiplantae</taxon>
        <taxon>Chlorophyta</taxon>
        <taxon>core chlorophytes</taxon>
        <taxon>Chlorophyceae</taxon>
        <taxon>CS clade</taxon>
        <taxon>Sphaeropleales</taxon>
        <taxon>Scenedesmaceae</taxon>
        <taxon>Tetradesmus</taxon>
    </lineage>
</organism>
<keyword evidence="3" id="KW-1185">Reference proteome</keyword>
<dbReference type="PANTHER" id="PTHR13281">
    <property type="entry name" value="TRANSMEMBRANE PROTEIN 70, MITOCHONDRIAL"/>
    <property type="match status" value="1"/>
</dbReference>